<reference evidence="5" key="1">
    <citation type="journal article" date="2019" name="Int. J. Syst. Evol. Microbiol.">
        <title>The Global Catalogue of Microorganisms (GCM) 10K type strain sequencing project: providing services to taxonomists for standard genome sequencing and annotation.</title>
        <authorList>
            <consortium name="The Broad Institute Genomics Platform"/>
            <consortium name="The Broad Institute Genome Sequencing Center for Infectious Disease"/>
            <person name="Wu L."/>
            <person name="Ma J."/>
        </authorList>
    </citation>
    <scope>NUCLEOTIDE SEQUENCE [LARGE SCALE GENOMIC DNA]</scope>
    <source>
        <strain evidence="5">JCM 12774</strain>
    </source>
</reference>
<protein>
    <recommendedName>
        <fullName evidence="3">Knr4/Smi1-like domain-containing protein</fullName>
    </recommendedName>
</protein>
<gene>
    <name evidence="4" type="ORF">GCM10008933_33290</name>
</gene>
<dbReference type="Pfam" id="PF14568">
    <property type="entry name" value="SUKH_6"/>
    <property type="match status" value="1"/>
</dbReference>
<evidence type="ECO:0000256" key="1">
    <source>
        <dbReference type="PROSITE-ProRule" id="PRU00339"/>
    </source>
</evidence>
<dbReference type="InterPro" id="IPR011990">
    <property type="entry name" value="TPR-like_helical_dom_sf"/>
</dbReference>
<evidence type="ECO:0000256" key="2">
    <source>
        <dbReference type="SAM" id="MobiDB-lite"/>
    </source>
</evidence>
<evidence type="ECO:0000259" key="3">
    <source>
        <dbReference type="SMART" id="SM00860"/>
    </source>
</evidence>
<proteinExistence type="predicted"/>
<dbReference type="Proteomes" id="UP001500340">
    <property type="component" value="Unassembled WGS sequence"/>
</dbReference>
<feature type="compositionally biased region" description="Basic and acidic residues" evidence="2">
    <location>
        <begin position="117"/>
        <end position="128"/>
    </location>
</feature>
<accession>A0ABP3IFY1</accession>
<dbReference type="SUPFAM" id="SSF160631">
    <property type="entry name" value="SMI1/KNR4-like"/>
    <property type="match status" value="1"/>
</dbReference>
<comment type="caution">
    <text evidence="4">The sequence shown here is derived from an EMBL/GenBank/DDBJ whole genome shotgun (WGS) entry which is preliminary data.</text>
</comment>
<name>A0ABP3IFY1_9BACL</name>
<evidence type="ECO:0000313" key="4">
    <source>
        <dbReference type="EMBL" id="GAA0400061.1"/>
    </source>
</evidence>
<organism evidence="4 5">
    <name type="scientific">Paenibacillus motobuensis</name>
    <dbReference type="NCBI Taxonomy" id="295324"/>
    <lineage>
        <taxon>Bacteria</taxon>
        <taxon>Bacillati</taxon>
        <taxon>Bacillota</taxon>
        <taxon>Bacilli</taxon>
        <taxon>Bacillales</taxon>
        <taxon>Paenibacillaceae</taxon>
        <taxon>Paenibacillus</taxon>
    </lineage>
</organism>
<dbReference type="SMART" id="SM00860">
    <property type="entry name" value="SMI1_KNR4"/>
    <property type="match status" value="1"/>
</dbReference>
<sequence>MMRDDLIAKLDELHEADEFEEIVNTIMEIPAEDRDYELTSHLGRAMNNLERYEEAVEQFLTIAEEGQDDPLWHYRTGLAYYYLERYEDARKEFQMADRLDPGDEDTLEFLEWIASKTAEESTPESHEELEAESESHSSYSPQNTDMNNFWEDSEQAKEYVSKPVTDEQISSVEEQLVFKLPASYINMMKIHNGGIPHATRYPVGQPTSHGKDYIVISGIFGIGRDKPKSLCGKLGSRHMIENYNYPEIGVVICDCPSAGDAVMLDYRPSGNDGEPEVVYVDRESNNKIIKLADNFEAFIQGLMKAENTEE</sequence>
<feature type="region of interest" description="Disordered" evidence="2">
    <location>
        <begin position="117"/>
        <end position="147"/>
    </location>
</feature>
<dbReference type="InterPro" id="IPR018958">
    <property type="entry name" value="Knr4/Smi1-like_dom"/>
</dbReference>
<dbReference type="Gene3D" id="3.40.1580.10">
    <property type="entry name" value="SMI1/KNR4-like"/>
    <property type="match status" value="1"/>
</dbReference>
<dbReference type="SUPFAM" id="SSF48452">
    <property type="entry name" value="TPR-like"/>
    <property type="match status" value="1"/>
</dbReference>
<dbReference type="InterPro" id="IPR019734">
    <property type="entry name" value="TPR_rpt"/>
</dbReference>
<dbReference type="EMBL" id="BAAACX010000015">
    <property type="protein sequence ID" value="GAA0400061.1"/>
    <property type="molecule type" value="Genomic_DNA"/>
</dbReference>
<dbReference type="InterPro" id="IPR037883">
    <property type="entry name" value="Knr4/Smi1-like_sf"/>
</dbReference>
<dbReference type="Gene3D" id="1.25.40.10">
    <property type="entry name" value="Tetratricopeptide repeat domain"/>
    <property type="match status" value="1"/>
</dbReference>
<feature type="repeat" description="TPR" evidence="1">
    <location>
        <begin position="70"/>
        <end position="103"/>
    </location>
</feature>
<dbReference type="PROSITE" id="PS50005">
    <property type="entry name" value="TPR"/>
    <property type="match status" value="1"/>
</dbReference>
<feature type="domain" description="Knr4/Smi1-like" evidence="3">
    <location>
        <begin position="163"/>
        <end position="301"/>
    </location>
</feature>
<evidence type="ECO:0000313" key="5">
    <source>
        <dbReference type="Proteomes" id="UP001500340"/>
    </source>
</evidence>
<keyword evidence="1" id="KW-0802">TPR repeat</keyword>
<keyword evidence="5" id="KW-1185">Reference proteome</keyword>